<comment type="subunit">
    <text evidence="2">Homodimer.</text>
</comment>
<protein>
    <recommendedName>
        <fullName evidence="2">Phosphate-specific transport system accessory protein PhoU</fullName>
    </recommendedName>
</protein>
<dbReference type="InterPro" id="IPR026022">
    <property type="entry name" value="PhoU_dom"/>
</dbReference>
<comment type="function">
    <text evidence="2">Plays a role in the regulation of phosphate uptake.</text>
</comment>
<feature type="compositionally biased region" description="Basic and acidic residues" evidence="3">
    <location>
        <begin position="217"/>
        <end position="228"/>
    </location>
</feature>
<dbReference type="EMBL" id="BSNF01000006">
    <property type="protein sequence ID" value="GLQ06576.1"/>
    <property type="molecule type" value="Genomic_DNA"/>
</dbReference>
<dbReference type="SUPFAM" id="SSF109755">
    <property type="entry name" value="PhoU-like"/>
    <property type="match status" value="1"/>
</dbReference>
<dbReference type="InterPro" id="IPR028366">
    <property type="entry name" value="PhoU"/>
</dbReference>
<dbReference type="Gene3D" id="1.20.58.220">
    <property type="entry name" value="Phosphate transport system protein phou homolog 2, domain 2"/>
    <property type="match status" value="1"/>
</dbReference>
<feature type="region of interest" description="Disordered" evidence="3">
    <location>
        <begin position="217"/>
        <end position="248"/>
    </location>
</feature>
<comment type="caution">
    <text evidence="5">The sequence shown here is derived from an EMBL/GenBank/DDBJ whole genome shotgun (WGS) entry which is preliminary data.</text>
</comment>
<keyword evidence="6" id="KW-1185">Reference proteome</keyword>
<dbReference type="Proteomes" id="UP001161409">
    <property type="component" value="Unassembled WGS sequence"/>
</dbReference>
<dbReference type="RefSeq" id="WP_169560726.1">
    <property type="nucleotide sequence ID" value="NZ_BSNF01000006.1"/>
</dbReference>
<keyword evidence="2" id="KW-0592">Phosphate transport</keyword>
<evidence type="ECO:0000313" key="5">
    <source>
        <dbReference type="EMBL" id="GLQ06576.1"/>
    </source>
</evidence>
<organism evidence="5 6">
    <name type="scientific">Sneathiella chinensis</name>
    <dbReference type="NCBI Taxonomy" id="349750"/>
    <lineage>
        <taxon>Bacteria</taxon>
        <taxon>Pseudomonadati</taxon>
        <taxon>Pseudomonadota</taxon>
        <taxon>Alphaproteobacteria</taxon>
        <taxon>Sneathiellales</taxon>
        <taxon>Sneathiellaceae</taxon>
        <taxon>Sneathiella</taxon>
    </lineage>
</organism>
<proteinExistence type="inferred from homology"/>
<dbReference type="Pfam" id="PF01895">
    <property type="entry name" value="PhoU"/>
    <property type="match status" value="2"/>
</dbReference>
<feature type="domain" description="PhoU" evidence="4">
    <location>
        <begin position="125"/>
        <end position="209"/>
    </location>
</feature>
<comment type="subcellular location">
    <subcellularLocation>
        <location evidence="2">Cytoplasm</location>
    </subcellularLocation>
</comment>
<evidence type="ECO:0000256" key="1">
    <source>
        <dbReference type="ARBA" id="ARBA00008107"/>
    </source>
</evidence>
<evidence type="ECO:0000259" key="4">
    <source>
        <dbReference type="Pfam" id="PF01895"/>
    </source>
</evidence>
<accession>A0ABQ5U5A8</accession>
<name>A0ABQ5U5A8_9PROT</name>
<keyword evidence="2" id="KW-0963">Cytoplasm</keyword>
<reference evidence="5" key="2">
    <citation type="submission" date="2023-01" db="EMBL/GenBank/DDBJ databases">
        <title>Draft genome sequence of Sneathiella chinensis strain NBRC 103408.</title>
        <authorList>
            <person name="Sun Q."/>
            <person name="Mori K."/>
        </authorList>
    </citation>
    <scope>NUCLEOTIDE SEQUENCE</scope>
    <source>
        <strain evidence="5">NBRC 103408</strain>
    </source>
</reference>
<feature type="domain" description="PhoU" evidence="4">
    <location>
        <begin position="22"/>
        <end position="110"/>
    </location>
</feature>
<dbReference type="NCBIfam" id="TIGR02135">
    <property type="entry name" value="phoU_full"/>
    <property type="match status" value="1"/>
</dbReference>
<sequence>MNGTGHIVTSFDTDLTEVRKTIIEMGGLAESQLEAAIRALVERDSELAQQTIEGDAAVDALEHKLDNLAVKMLALRNPVADDLRLVISALKIASLLERVADYAANLAKRVIALNKAPIVRPVSTIPRMGEMVRHMIHDALTAYSKQDVDLAYDVWRRDKEVDELYNSMFRELLTYMMEDPRSITSCTHLIFMAKNIERIGDHMTNIAEILIYQVKGHGPEEKRPKGDETSTTMITSDELGVGQGADSK</sequence>
<reference evidence="5" key="1">
    <citation type="journal article" date="2014" name="Int. J. Syst. Evol. Microbiol.">
        <title>Complete genome of a new Firmicutes species belonging to the dominant human colonic microbiota ('Ruminococcus bicirculans') reveals two chromosomes and a selective capacity to utilize plant glucans.</title>
        <authorList>
            <consortium name="NISC Comparative Sequencing Program"/>
            <person name="Wegmann U."/>
            <person name="Louis P."/>
            <person name="Goesmann A."/>
            <person name="Henrissat B."/>
            <person name="Duncan S.H."/>
            <person name="Flint H.J."/>
        </authorList>
    </citation>
    <scope>NUCLEOTIDE SEQUENCE</scope>
    <source>
        <strain evidence="5">NBRC 103408</strain>
    </source>
</reference>
<keyword evidence="2" id="KW-0813">Transport</keyword>
<dbReference type="PANTHER" id="PTHR42930">
    <property type="entry name" value="PHOSPHATE-SPECIFIC TRANSPORT SYSTEM ACCESSORY PROTEIN PHOU"/>
    <property type="match status" value="1"/>
</dbReference>
<evidence type="ECO:0000313" key="6">
    <source>
        <dbReference type="Proteomes" id="UP001161409"/>
    </source>
</evidence>
<gene>
    <name evidence="5" type="ORF">GCM10007924_17970</name>
</gene>
<evidence type="ECO:0000256" key="2">
    <source>
        <dbReference type="PIRNR" id="PIRNR003107"/>
    </source>
</evidence>
<dbReference type="InterPro" id="IPR038078">
    <property type="entry name" value="PhoU-like_sf"/>
</dbReference>
<comment type="similarity">
    <text evidence="1 2">Belongs to the PhoU family.</text>
</comment>
<evidence type="ECO:0000256" key="3">
    <source>
        <dbReference type="SAM" id="MobiDB-lite"/>
    </source>
</evidence>
<dbReference type="PIRSF" id="PIRSF003107">
    <property type="entry name" value="PhoU"/>
    <property type="match status" value="1"/>
</dbReference>
<dbReference type="PANTHER" id="PTHR42930:SF3">
    <property type="entry name" value="PHOSPHATE-SPECIFIC TRANSPORT SYSTEM ACCESSORY PROTEIN PHOU"/>
    <property type="match status" value="1"/>
</dbReference>